<dbReference type="OrthoDB" id="5190297at2"/>
<dbReference type="AlphaFoldDB" id="A0A4P6JRR3"/>
<evidence type="ECO:0000313" key="8">
    <source>
        <dbReference type="EMBL" id="QBD78168.1"/>
    </source>
</evidence>
<dbReference type="RefSeq" id="WP_129889221.1">
    <property type="nucleotide sequence ID" value="NZ_CP035758.1"/>
</dbReference>
<name>A0A4P6JRR3_KTERU</name>
<dbReference type="EMBL" id="CP035758">
    <property type="protein sequence ID" value="QBD78168.1"/>
    <property type="molecule type" value="Genomic_DNA"/>
</dbReference>
<evidence type="ECO:0000256" key="5">
    <source>
        <dbReference type="ARBA" id="ARBA00023136"/>
    </source>
</evidence>
<keyword evidence="4 6" id="KW-1133">Transmembrane helix</keyword>
<reference evidence="8 9" key="1">
    <citation type="submission" date="2019-01" db="EMBL/GenBank/DDBJ databases">
        <title>Ktedonosporobacter rubrisoli SCAWS-G2.</title>
        <authorList>
            <person name="Huang Y."/>
            <person name="Yan B."/>
        </authorList>
    </citation>
    <scope>NUCLEOTIDE SEQUENCE [LARGE SCALE GENOMIC DNA]</scope>
    <source>
        <strain evidence="8 9">SCAWS-G2</strain>
    </source>
</reference>
<comment type="subcellular location">
    <subcellularLocation>
        <location evidence="1">Membrane</location>
        <topology evidence="1">Multi-pass membrane protein</topology>
    </subcellularLocation>
</comment>
<keyword evidence="3 6" id="KW-0812">Transmembrane</keyword>
<dbReference type="InterPro" id="IPR007267">
    <property type="entry name" value="GtrA_DPMS_TM"/>
</dbReference>
<evidence type="ECO:0000256" key="2">
    <source>
        <dbReference type="ARBA" id="ARBA00009399"/>
    </source>
</evidence>
<comment type="similarity">
    <text evidence="2">Belongs to the GtrA family.</text>
</comment>
<evidence type="ECO:0000256" key="4">
    <source>
        <dbReference type="ARBA" id="ARBA00022989"/>
    </source>
</evidence>
<dbReference type="Proteomes" id="UP000290365">
    <property type="component" value="Chromosome"/>
</dbReference>
<accession>A0A4P6JRR3</accession>
<feature type="domain" description="GtrA/DPMS transmembrane" evidence="7">
    <location>
        <begin position="40"/>
        <end position="158"/>
    </location>
</feature>
<protein>
    <recommendedName>
        <fullName evidence="7">GtrA/DPMS transmembrane domain-containing protein</fullName>
    </recommendedName>
</protein>
<evidence type="ECO:0000313" key="9">
    <source>
        <dbReference type="Proteomes" id="UP000290365"/>
    </source>
</evidence>
<dbReference type="PANTHER" id="PTHR38459">
    <property type="entry name" value="PROPHAGE BACTOPRENOL-LINKED GLUCOSE TRANSLOCASE HOMOLOG"/>
    <property type="match status" value="1"/>
</dbReference>
<feature type="transmembrane region" description="Helical" evidence="6">
    <location>
        <begin position="41"/>
        <end position="60"/>
    </location>
</feature>
<feature type="transmembrane region" description="Helical" evidence="6">
    <location>
        <begin position="66"/>
        <end position="91"/>
    </location>
</feature>
<feature type="transmembrane region" description="Helical" evidence="6">
    <location>
        <begin position="103"/>
        <end position="124"/>
    </location>
</feature>
<keyword evidence="5 6" id="KW-0472">Membrane</keyword>
<evidence type="ECO:0000256" key="6">
    <source>
        <dbReference type="SAM" id="Phobius"/>
    </source>
</evidence>
<dbReference type="Pfam" id="PF04138">
    <property type="entry name" value="GtrA_DPMS_TM"/>
    <property type="match status" value="1"/>
</dbReference>
<gene>
    <name evidence="8" type="ORF">EPA93_20065</name>
</gene>
<feature type="transmembrane region" description="Helical" evidence="6">
    <location>
        <begin position="130"/>
        <end position="153"/>
    </location>
</feature>
<dbReference type="InterPro" id="IPR051401">
    <property type="entry name" value="GtrA_CellWall_Glycosyl"/>
</dbReference>
<dbReference type="KEGG" id="kbs:EPA93_20065"/>
<sequence length="163" mass="17978">MLRKVIKILLSRIRYYRALYTKGLQKIILTLLSNKARPVRFILTGGLAGLCQLGLLALLLKLQVYAILANALAFFLAAQVNFVLSTLFTWRDRQLPGSGKNTLLLRWLAFHGSILGTALLNMLVFTLAHLAMPALLASALGIIAAAIINFTVIDRFVFSKHSA</sequence>
<evidence type="ECO:0000259" key="7">
    <source>
        <dbReference type="Pfam" id="PF04138"/>
    </source>
</evidence>
<organism evidence="8 9">
    <name type="scientific">Ktedonosporobacter rubrisoli</name>
    <dbReference type="NCBI Taxonomy" id="2509675"/>
    <lineage>
        <taxon>Bacteria</taxon>
        <taxon>Bacillati</taxon>
        <taxon>Chloroflexota</taxon>
        <taxon>Ktedonobacteria</taxon>
        <taxon>Ktedonobacterales</taxon>
        <taxon>Ktedonosporobacteraceae</taxon>
        <taxon>Ktedonosporobacter</taxon>
    </lineage>
</organism>
<dbReference type="GO" id="GO:0000271">
    <property type="term" value="P:polysaccharide biosynthetic process"/>
    <property type="evidence" value="ECO:0007669"/>
    <property type="project" value="InterPro"/>
</dbReference>
<dbReference type="PANTHER" id="PTHR38459:SF1">
    <property type="entry name" value="PROPHAGE BACTOPRENOL-LINKED GLUCOSE TRANSLOCASE HOMOLOG"/>
    <property type="match status" value="1"/>
</dbReference>
<evidence type="ECO:0000256" key="1">
    <source>
        <dbReference type="ARBA" id="ARBA00004141"/>
    </source>
</evidence>
<dbReference type="GO" id="GO:0005886">
    <property type="term" value="C:plasma membrane"/>
    <property type="evidence" value="ECO:0007669"/>
    <property type="project" value="TreeGrafter"/>
</dbReference>
<proteinExistence type="inferred from homology"/>
<keyword evidence="9" id="KW-1185">Reference proteome</keyword>
<evidence type="ECO:0000256" key="3">
    <source>
        <dbReference type="ARBA" id="ARBA00022692"/>
    </source>
</evidence>